<dbReference type="PANTHER" id="PTHR11895:SF176">
    <property type="entry name" value="AMIDASE AMID-RELATED"/>
    <property type="match status" value="1"/>
</dbReference>
<dbReference type="Gene3D" id="3.90.1300.10">
    <property type="entry name" value="Amidase signature (AS) domain"/>
    <property type="match status" value="1"/>
</dbReference>
<dbReference type="GO" id="GO:0050566">
    <property type="term" value="F:asparaginyl-tRNA synthase (glutamine-hydrolyzing) activity"/>
    <property type="evidence" value="ECO:0007669"/>
    <property type="project" value="UniProtKB-EC"/>
</dbReference>
<sequence>MKKMLDSSPFATIAATRRLLAAGKISPGELLSHFLTRIDERDVQIKAWRYLDRDGAKRRAADLDRQMAAIACKPVLFGIPYGAKDIFHTRGLPTEGGSKVLQGMISSENASVIDRLDEMGALLLGKLTTTEFANLGTPPETGNAWNPQHTPGGSSSGSAAALGARMALMTLGTQTAGSLSRPAAFNGVTVLKATYGRISKAGVIPASWSLDHVGAFTHTVEDAALVYNALSGPDPRDKTTQNLPYTPLQLREKHDYTVGIVEHPWFANVDDEVGAACRRAMDELAAGGVRLRSIALPASFDAACQAHQVVMQAECAAYHRSTFLQTPTLFGAYLQEFLQQGLAISAHEYLQAQQTRARYREELAALFAEVDILMTPATSTLAPYSLALTGSPAFNMPFTNAGVPTLTLPVGFSRSQLPIGMQWVARHGNEQALVDLGMYYQQMTDWHAYLPPVCQR</sequence>
<dbReference type="GO" id="GO:0050567">
    <property type="term" value="F:glutaminyl-tRNA synthase (glutamine-hydrolyzing) activity"/>
    <property type="evidence" value="ECO:0007669"/>
    <property type="project" value="UniProtKB-EC"/>
</dbReference>
<feature type="domain" description="Amidase" evidence="2">
    <location>
        <begin position="29"/>
        <end position="433"/>
    </location>
</feature>
<evidence type="ECO:0000313" key="4">
    <source>
        <dbReference type="Proteomes" id="UP000044377"/>
    </source>
</evidence>
<reference evidence="4" key="1">
    <citation type="submission" date="2015-01" db="EMBL/GenBank/DDBJ databases">
        <authorList>
            <person name="Paterson Steve"/>
        </authorList>
    </citation>
    <scope>NUCLEOTIDE SEQUENCE [LARGE SCALE GENOMIC DNA]</scope>
    <source>
        <strain evidence="4">OBR1</strain>
    </source>
</reference>
<dbReference type="SUPFAM" id="SSF75304">
    <property type="entry name" value="Amidase signature (AS) enzymes"/>
    <property type="match status" value="1"/>
</dbReference>
<evidence type="ECO:0000259" key="2">
    <source>
        <dbReference type="Pfam" id="PF01425"/>
    </source>
</evidence>
<feature type="region of interest" description="Disordered" evidence="1">
    <location>
        <begin position="138"/>
        <end position="158"/>
    </location>
</feature>
<dbReference type="RefSeq" id="WP_048635750.1">
    <property type="nucleotide sequence ID" value="NZ_CGIG01000001.1"/>
</dbReference>
<dbReference type="EC" id="6.3.5.7" evidence="3"/>
<dbReference type="Pfam" id="PF01425">
    <property type="entry name" value="Amidase"/>
    <property type="match status" value="1"/>
</dbReference>
<accession>A0A0G4JPH8</accession>
<dbReference type="InterPro" id="IPR036928">
    <property type="entry name" value="AS_sf"/>
</dbReference>
<gene>
    <name evidence="3" type="ORF">BN1221_00229c</name>
</gene>
<dbReference type="STRING" id="1109412.BN1221_00229c"/>
<dbReference type="GO" id="GO:0016740">
    <property type="term" value="F:transferase activity"/>
    <property type="evidence" value="ECO:0007669"/>
    <property type="project" value="UniProtKB-KW"/>
</dbReference>
<protein>
    <submittedName>
        <fullName evidence="3">Aspartyl-tRNA(Asn) amidotransferase subunit A @ Glutamyl-tRNA(Gln) amidotransferase subunit A</fullName>
        <ecNumber evidence="3">6.3.5.6</ecNumber>
        <ecNumber evidence="3">6.3.5.7</ecNumber>
    </submittedName>
</protein>
<dbReference type="EC" id="6.3.5.6" evidence="3"/>
<dbReference type="Proteomes" id="UP000044377">
    <property type="component" value="Unassembled WGS sequence"/>
</dbReference>
<dbReference type="InterPro" id="IPR023631">
    <property type="entry name" value="Amidase_dom"/>
</dbReference>
<dbReference type="PANTHER" id="PTHR11895">
    <property type="entry name" value="TRANSAMIDASE"/>
    <property type="match status" value="1"/>
</dbReference>
<evidence type="ECO:0000313" key="3">
    <source>
        <dbReference type="EMBL" id="CPR13825.1"/>
    </source>
</evidence>
<keyword evidence="3" id="KW-0808">Transferase</keyword>
<evidence type="ECO:0000256" key="1">
    <source>
        <dbReference type="SAM" id="MobiDB-lite"/>
    </source>
</evidence>
<name>A0A0G4JPH8_9GAMM</name>
<dbReference type="EMBL" id="CGIG01000001">
    <property type="protein sequence ID" value="CPR13825.1"/>
    <property type="molecule type" value="Genomic_DNA"/>
</dbReference>
<keyword evidence="4" id="KW-1185">Reference proteome</keyword>
<proteinExistence type="predicted"/>
<dbReference type="OrthoDB" id="9811471at2"/>
<dbReference type="AlphaFoldDB" id="A0A0G4JPH8"/>
<dbReference type="InterPro" id="IPR000120">
    <property type="entry name" value="Amidase"/>
</dbReference>
<keyword evidence="3" id="KW-0436">Ligase</keyword>
<organism evidence="3 4">
    <name type="scientific">Brenneria goodwinii</name>
    <dbReference type="NCBI Taxonomy" id="1109412"/>
    <lineage>
        <taxon>Bacteria</taxon>
        <taxon>Pseudomonadati</taxon>
        <taxon>Pseudomonadota</taxon>
        <taxon>Gammaproteobacteria</taxon>
        <taxon>Enterobacterales</taxon>
        <taxon>Pectobacteriaceae</taxon>
        <taxon>Brenneria</taxon>
    </lineage>
</organism>